<keyword evidence="15" id="KW-1185">Reference proteome</keyword>
<keyword evidence="3" id="KW-0202">Cytokine</keyword>
<dbReference type="InterPro" id="IPR014347">
    <property type="entry name" value="Tautomerase/MIF_sf"/>
</dbReference>
<evidence type="ECO:0000256" key="10">
    <source>
        <dbReference type="ARBA" id="ARBA00041631"/>
    </source>
</evidence>
<evidence type="ECO:0000256" key="2">
    <source>
        <dbReference type="ARBA" id="ARBA00005851"/>
    </source>
</evidence>
<dbReference type="PANTHER" id="PTHR11954">
    <property type="entry name" value="D-DOPACHROME DECARBOXYLASE"/>
    <property type="match status" value="1"/>
</dbReference>
<proteinExistence type="inferred from homology"/>
<dbReference type="GO" id="GO:0005576">
    <property type="term" value="C:extracellular region"/>
    <property type="evidence" value="ECO:0007669"/>
    <property type="project" value="UniProtKB-SubCell"/>
</dbReference>
<dbReference type="EC" id="5.3.3.12" evidence="8"/>
<evidence type="ECO:0000256" key="3">
    <source>
        <dbReference type="ARBA" id="ARBA00022514"/>
    </source>
</evidence>
<accession>A0A9Q8ZGG3</accession>
<dbReference type="GO" id="GO:0004167">
    <property type="term" value="F:dopachrome isomerase activity"/>
    <property type="evidence" value="ECO:0007669"/>
    <property type="project" value="UniProtKB-EC"/>
</dbReference>
<dbReference type="Pfam" id="PF01187">
    <property type="entry name" value="MIF"/>
    <property type="match status" value="1"/>
</dbReference>
<evidence type="ECO:0000256" key="1">
    <source>
        <dbReference type="ARBA" id="ARBA00004613"/>
    </source>
</evidence>
<dbReference type="EMBL" id="CP089278">
    <property type="protein sequence ID" value="USP80263.1"/>
    <property type="molecule type" value="Genomic_DNA"/>
</dbReference>
<evidence type="ECO:0000256" key="5">
    <source>
        <dbReference type="ARBA" id="ARBA00023235"/>
    </source>
</evidence>
<evidence type="ECO:0000313" key="15">
    <source>
        <dbReference type="Proteomes" id="UP001056012"/>
    </source>
</evidence>
<dbReference type="EC" id="5.3.2.1" evidence="9"/>
<gene>
    <name evidence="14" type="ORF">yc1106_07537</name>
</gene>
<protein>
    <recommendedName>
        <fullName evidence="12">L-dopachrome isomerase</fullName>
        <ecNumber evidence="9">5.3.2.1</ecNumber>
        <ecNumber evidence="8">5.3.3.12</ecNumber>
    </recommendedName>
    <alternativeName>
        <fullName evidence="10">L-dopachrome tautomerase</fullName>
    </alternativeName>
    <alternativeName>
        <fullName evidence="11">Phenylpyruvate tautomerase</fullName>
    </alternativeName>
</protein>
<dbReference type="Gene3D" id="3.30.429.10">
    <property type="entry name" value="Macrophage Migration Inhibitory Factor"/>
    <property type="match status" value="1"/>
</dbReference>
<evidence type="ECO:0000256" key="12">
    <source>
        <dbReference type="ARBA" id="ARBA00042730"/>
    </source>
</evidence>
<dbReference type="OrthoDB" id="255819at2759"/>
<comment type="subcellular location">
    <subcellularLocation>
        <location evidence="1">Secreted</location>
    </subcellularLocation>
</comment>
<keyword evidence="5" id="KW-0413">Isomerase</keyword>
<feature type="compositionally biased region" description="Polar residues" evidence="13">
    <location>
        <begin position="1"/>
        <end position="12"/>
    </location>
</feature>
<feature type="compositionally biased region" description="Polar residues" evidence="13">
    <location>
        <begin position="255"/>
        <end position="269"/>
    </location>
</feature>
<keyword evidence="4" id="KW-0964">Secreted</keyword>
<evidence type="ECO:0000313" key="14">
    <source>
        <dbReference type="EMBL" id="USP80263.1"/>
    </source>
</evidence>
<feature type="region of interest" description="Disordered" evidence="13">
    <location>
        <begin position="232"/>
        <end position="283"/>
    </location>
</feature>
<dbReference type="SUPFAM" id="SSF55331">
    <property type="entry name" value="Tautomerase/MIF"/>
    <property type="match status" value="1"/>
</dbReference>
<evidence type="ECO:0000256" key="11">
    <source>
        <dbReference type="ARBA" id="ARBA00041912"/>
    </source>
</evidence>
<sequence>MSRPSSASTQSGAAFPKQAGTALLVPDNTAGPQSPAASQFSFTSSPYSVLDVAERPRQFSQETPAPGPGPLRPMTSRARAKFYDDQFAEKTIISSSARERISKDAPIVAELRTNVIIKDEYTLVTDLSHHLSTRYQRPEASIMISVQHSACLLLGGSFEPTYFLTISALPAQVQPTTNKRNAALIQTFMAESIGVPSDRGIIKFVPIAEESLAINGMTILGEIERLERQQAEENGVSNVTKRVSTKNSRKFSMGKSKSNMQLSRGSSKADQAPKPAPIAEIPPAGPLDSAVAVNETGIAEVGIAERPVSKMSNKKSEPKLSLFSKSANASSTHLTPPPIPADAPAVPSINKRQSFMKVFRR</sequence>
<comment type="catalytic activity">
    <reaction evidence="6">
        <text>3-phenylpyruvate = enol-phenylpyruvate</text>
        <dbReference type="Rhea" id="RHEA:17097"/>
        <dbReference type="ChEBI" id="CHEBI:16815"/>
        <dbReference type="ChEBI" id="CHEBI:18005"/>
        <dbReference type="EC" id="5.3.2.1"/>
    </reaction>
</comment>
<feature type="compositionally biased region" description="Polar residues" evidence="13">
    <location>
        <begin position="323"/>
        <end position="334"/>
    </location>
</feature>
<reference evidence="14" key="1">
    <citation type="submission" date="2021-12" db="EMBL/GenBank/DDBJ databases">
        <title>Curvularia clavata genome.</title>
        <authorList>
            <person name="Cao Y."/>
        </authorList>
    </citation>
    <scope>NUCLEOTIDE SEQUENCE</scope>
    <source>
        <strain evidence="14">Yc1106</strain>
    </source>
</reference>
<feature type="region of interest" description="Disordered" evidence="13">
    <location>
        <begin position="308"/>
        <end position="361"/>
    </location>
</feature>
<evidence type="ECO:0000256" key="7">
    <source>
        <dbReference type="ARBA" id="ARBA00036823"/>
    </source>
</evidence>
<comment type="similarity">
    <text evidence="2">Belongs to the MIF family.</text>
</comment>
<evidence type="ECO:0000256" key="13">
    <source>
        <dbReference type="SAM" id="MobiDB-lite"/>
    </source>
</evidence>
<dbReference type="GO" id="GO:0050178">
    <property type="term" value="F:phenylpyruvate tautomerase activity"/>
    <property type="evidence" value="ECO:0007669"/>
    <property type="project" value="UniProtKB-EC"/>
</dbReference>
<evidence type="ECO:0000256" key="6">
    <source>
        <dbReference type="ARBA" id="ARBA00036735"/>
    </source>
</evidence>
<feature type="region of interest" description="Disordered" evidence="13">
    <location>
        <begin position="1"/>
        <end position="42"/>
    </location>
</feature>
<evidence type="ECO:0000256" key="8">
    <source>
        <dbReference type="ARBA" id="ARBA00038932"/>
    </source>
</evidence>
<dbReference type="Proteomes" id="UP001056012">
    <property type="component" value="Chromosome 5"/>
</dbReference>
<evidence type="ECO:0000256" key="4">
    <source>
        <dbReference type="ARBA" id="ARBA00022525"/>
    </source>
</evidence>
<dbReference type="PANTHER" id="PTHR11954:SF6">
    <property type="entry name" value="MACROPHAGE MIGRATION INHIBITORY FACTOR"/>
    <property type="match status" value="1"/>
</dbReference>
<name>A0A9Q8ZGG3_CURCL</name>
<dbReference type="AlphaFoldDB" id="A0A9Q8ZGG3"/>
<organism evidence="14 15">
    <name type="scientific">Curvularia clavata</name>
    <dbReference type="NCBI Taxonomy" id="95742"/>
    <lineage>
        <taxon>Eukaryota</taxon>
        <taxon>Fungi</taxon>
        <taxon>Dikarya</taxon>
        <taxon>Ascomycota</taxon>
        <taxon>Pezizomycotina</taxon>
        <taxon>Dothideomycetes</taxon>
        <taxon>Pleosporomycetidae</taxon>
        <taxon>Pleosporales</taxon>
        <taxon>Pleosporineae</taxon>
        <taxon>Pleosporaceae</taxon>
        <taxon>Curvularia</taxon>
    </lineage>
</organism>
<feature type="compositionally biased region" description="Polar residues" evidence="13">
    <location>
        <begin position="30"/>
        <end position="42"/>
    </location>
</feature>
<dbReference type="VEuPathDB" id="FungiDB:yc1106_07537"/>
<evidence type="ECO:0000256" key="9">
    <source>
        <dbReference type="ARBA" id="ARBA00039086"/>
    </source>
</evidence>
<dbReference type="InterPro" id="IPR001398">
    <property type="entry name" value="Macrophage_inhib_fac"/>
</dbReference>
<comment type="catalytic activity">
    <reaction evidence="7">
        <text>L-dopachrome = 5,6-dihydroxyindole-2-carboxylate</text>
        <dbReference type="Rhea" id="RHEA:13041"/>
        <dbReference type="ChEBI" id="CHEBI:16875"/>
        <dbReference type="ChEBI" id="CHEBI:57509"/>
        <dbReference type="EC" id="5.3.3.12"/>
    </reaction>
</comment>